<dbReference type="RefSeq" id="WP_189333227.1">
    <property type="nucleotide sequence ID" value="NZ_AP023356.1"/>
</dbReference>
<evidence type="ECO:0000256" key="1">
    <source>
        <dbReference type="SAM" id="MobiDB-lite"/>
    </source>
</evidence>
<gene>
    <name evidence="2" type="ORF">Aiant_23220</name>
</gene>
<sequence>MPDGSIVGLAEELIGELNTATNPRSNFGTVKRYLDGDHDRPYTPRGARQEYKKLADKAITNWLPLISDTYVKGLFVDGYRPARSTTNSAAWKHWQANRMDARQSIIHRSTLEYGVGYALVLPGTPSPLIRPVHAMRAVAFYEDDDDEWARHALRYKGTATDGAKLYELFTATAVHTIAVSRDASKPVLRGTDEHNLGYVPLVRYRERLEGSVGIIRPLIVLQDRINEAVFSLLVALQFASFRQRWATGLAIPLEEEKTLPDGSENPNYGKPVEPFEAAVDRLWVTDSPEAKFGDFAQTEVGGHLETYGSGVRSLAAIAQLSPHVLLGDLVNLSADALAAAEAATQRKIGEYETTFGEAHEQLLRLAAHAANDSAGAQDTAAQVRWRDTEARSLAAAVDALGKMVQMLGVPAEGAWERIPGVTDQDIERWRGMATSSDGLAQLAAAIERQSATPTNATTASTTTASTTTAQAA</sequence>
<name>A0ABN6C8F4_9ACTN</name>
<feature type="region of interest" description="Disordered" evidence="1">
    <location>
        <begin position="449"/>
        <end position="472"/>
    </location>
</feature>
<feature type="compositionally biased region" description="Low complexity" evidence="1">
    <location>
        <begin position="450"/>
        <end position="472"/>
    </location>
</feature>
<organism evidence="2 3">
    <name type="scientific">Actinoplanes ianthinogenes</name>
    <dbReference type="NCBI Taxonomy" id="122358"/>
    <lineage>
        <taxon>Bacteria</taxon>
        <taxon>Bacillati</taxon>
        <taxon>Actinomycetota</taxon>
        <taxon>Actinomycetes</taxon>
        <taxon>Micromonosporales</taxon>
        <taxon>Micromonosporaceae</taxon>
        <taxon>Actinoplanes</taxon>
    </lineage>
</organism>
<accession>A0ABN6C8F4</accession>
<dbReference type="Proteomes" id="UP000676967">
    <property type="component" value="Chromosome"/>
</dbReference>
<keyword evidence="3" id="KW-1185">Reference proteome</keyword>
<proteinExistence type="predicted"/>
<reference evidence="2 3" key="1">
    <citation type="submission" date="2020-08" db="EMBL/GenBank/DDBJ databases">
        <title>Whole genome shotgun sequence of Actinoplanes ianthinogenes NBRC 13996.</title>
        <authorList>
            <person name="Komaki H."/>
            <person name="Tamura T."/>
        </authorList>
    </citation>
    <scope>NUCLEOTIDE SEQUENCE [LARGE SCALE GENOMIC DNA]</scope>
    <source>
        <strain evidence="2 3">NBRC 13996</strain>
    </source>
</reference>
<dbReference type="EMBL" id="AP023356">
    <property type="protein sequence ID" value="BCJ41665.1"/>
    <property type="molecule type" value="Genomic_DNA"/>
</dbReference>
<dbReference type="InterPro" id="IPR021145">
    <property type="entry name" value="Portal_protein_SPP1_Gp6-like"/>
</dbReference>
<dbReference type="Pfam" id="PF05133">
    <property type="entry name" value="SPP1_portal"/>
    <property type="match status" value="1"/>
</dbReference>
<protein>
    <submittedName>
        <fullName evidence="2">Chromosome partitioning protein ParA</fullName>
    </submittedName>
</protein>
<evidence type="ECO:0000313" key="3">
    <source>
        <dbReference type="Proteomes" id="UP000676967"/>
    </source>
</evidence>
<evidence type="ECO:0000313" key="2">
    <source>
        <dbReference type="EMBL" id="BCJ41665.1"/>
    </source>
</evidence>